<organism evidence="4 5">
    <name type="scientific">Plebeiibacterium sediminum</name>
    <dbReference type="NCBI Taxonomy" id="2992112"/>
    <lineage>
        <taxon>Bacteria</taxon>
        <taxon>Pseudomonadati</taxon>
        <taxon>Bacteroidota</taxon>
        <taxon>Bacteroidia</taxon>
        <taxon>Marinilabiliales</taxon>
        <taxon>Marinilabiliaceae</taxon>
        <taxon>Plebeiibacterium</taxon>
    </lineage>
</organism>
<evidence type="ECO:0000259" key="3">
    <source>
        <dbReference type="Pfam" id="PF13205"/>
    </source>
</evidence>
<dbReference type="InterPro" id="IPR032812">
    <property type="entry name" value="SbsA_Ig"/>
</dbReference>
<evidence type="ECO:0000313" key="4">
    <source>
        <dbReference type="EMBL" id="MCW3786343.1"/>
    </source>
</evidence>
<reference evidence="4" key="1">
    <citation type="submission" date="2022-10" db="EMBL/GenBank/DDBJ databases">
        <authorList>
            <person name="Yu W.X."/>
        </authorList>
    </citation>
    <scope>NUCLEOTIDE SEQUENCE</scope>
    <source>
        <strain evidence="4">AAT</strain>
    </source>
</reference>
<gene>
    <name evidence="4" type="ORF">OM075_07685</name>
</gene>
<feature type="chain" id="PRO_5042200317" evidence="2">
    <location>
        <begin position="20"/>
        <end position="600"/>
    </location>
</feature>
<keyword evidence="1 2" id="KW-0732">Signal</keyword>
<sequence>MQKYIFGLFILFIIAYSCANPGYPTGGPKDEDPPTIKKSVPLNGQMNYKKKEIMIEFDEIIKLNEVNQKLVVSPPLKERPNIEARAQKLYVDFNEDLQENTTYTLDFADAIQDNNESNPIESFVFSFSTGEVIDSFAIMGNVWNSFDLKPVEGALILAHKNLNDTAFTHDIPVRLGKSNEEGFFAIRNLSPGEYRLYAIEDANRNYKFDQPGERIAWFDTIVSPHMEYVAFPDTLENDSVVFRDELVYTPNDVKLFMFEEQSKQQYFVGEERKDSNIVSFIFNLPVEKFGVKPLNTEYDKDWAIFEPSLNNDTVKIWLTDSAMYKKDTLDLAFTYLGLDTLQNPIQVEDTLKLYYFEAPKKESKRKKKKDGPEPKKTLLINNASSTVDVNSTFNFILPTPVKKIDWNSIKLYEIVDTLMQSIDYEFTQDSALARRYSINTKTRWTPGGKYIIAADSAAIEDIYNLASDSIAKQFSVKTLDSYGTLLVNITNPGENWLVQLMGNGEKVVTQKYVPQTGKFAFQFIKPGSYSLKLIIDKNRNGKWDTGEYAIKKQPEQVFFYPQKVDVRANWDITVPWNPAEFDIYDYTLKDSKDKDKKSGR</sequence>
<dbReference type="SUPFAM" id="SSF49478">
    <property type="entry name" value="Cna protein B-type domain"/>
    <property type="match status" value="1"/>
</dbReference>
<dbReference type="Pfam" id="PF13205">
    <property type="entry name" value="Big_5"/>
    <property type="match status" value="1"/>
</dbReference>
<dbReference type="PROSITE" id="PS51257">
    <property type="entry name" value="PROKAR_LIPOPROTEIN"/>
    <property type="match status" value="1"/>
</dbReference>
<name>A0AAE3SEC0_9BACT</name>
<feature type="signal peptide" evidence="2">
    <location>
        <begin position="1"/>
        <end position="19"/>
    </location>
</feature>
<comment type="caution">
    <text evidence="4">The sequence shown here is derived from an EMBL/GenBank/DDBJ whole genome shotgun (WGS) entry which is preliminary data.</text>
</comment>
<dbReference type="Proteomes" id="UP001209229">
    <property type="component" value="Unassembled WGS sequence"/>
</dbReference>
<accession>A0AAE3SEC0</accession>
<evidence type="ECO:0000256" key="1">
    <source>
        <dbReference type="ARBA" id="ARBA00022729"/>
    </source>
</evidence>
<dbReference type="RefSeq" id="WP_301189908.1">
    <property type="nucleotide sequence ID" value="NZ_JAPDPJ010000013.1"/>
</dbReference>
<dbReference type="AlphaFoldDB" id="A0AAE3SEC0"/>
<keyword evidence="5" id="KW-1185">Reference proteome</keyword>
<proteinExistence type="predicted"/>
<dbReference type="EMBL" id="JAPDPJ010000013">
    <property type="protein sequence ID" value="MCW3786343.1"/>
    <property type="molecule type" value="Genomic_DNA"/>
</dbReference>
<feature type="domain" description="SbsA Ig-like" evidence="3">
    <location>
        <begin position="30"/>
        <end position="129"/>
    </location>
</feature>
<evidence type="ECO:0000313" key="5">
    <source>
        <dbReference type="Proteomes" id="UP001209229"/>
    </source>
</evidence>
<protein>
    <submittedName>
        <fullName evidence="4">Ig-like domain-containing protein</fullName>
    </submittedName>
</protein>
<evidence type="ECO:0000256" key="2">
    <source>
        <dbReference type="SAM" id="SignalP"/>
    </source>
</evidence>